<dbReference type="RefSeq" id="WP_149609639.1">
    <property type="nucleotide sequence ID" value="NZ_VTUX01000001.1"/>
</dbReference>
<evidence type="ECO:0000256" key="1">
    <source>
        <dbReference type="ARBA" id="ARBA00004651"/>
    </source>
</evidence>
<proteinExistence type="inferred from homology"/>
<evidence type="ECO:0000256" key="5">
    <source>
        <dbReference type="ARBA" id="ARBA00022692"/>
    </source>
</evidence>
<keyword evidence="6 8" id="KW-1133">Transmembrane helix</keyword>
<feature type="transmembrane region" description="Helical" evidence="8">
    <location>
        <begin position="105"/>
        <end position="125"/>
    </location>
</feature>
<dbReference type="NCBIfam" id="TIGR00688">
    <property type="entry name" value="rarD"/>
    <property type="match status" value="1"/>
</dbReference>
<keyword evidence="5 8" id="KW-0812">Transmembrane</keyword>
<evidence type="ECO:0000259" key="9">
    <source>
        <dbReference type="Pfam" id="PF00892"/>
    </source>
</evidence>
<comment type="caution">
    <text evidence="10">The sequence shown here is derived from an EMBL/GenBank/DDBJ whole genome shotgun (WGS) entry which is preliminary data.</text>
</comment>
<dbReference type="EMBL" id="VTUX01000001">
    <property type="protein sequence ID" value="KAA1194170.1"/>
    <property type="molecule type" value="Genomic_DNA"/>
</dbReference>
<evidence type="ECO:0000256" key="2">
    <source>
        <dbReference type="ARBA" id="ARBA00007362"/>
    </source>
</evidence>
<dbReference type="InterPro" id="IPR004626">
    <property type="entry name" value="RarD"/>
</dbReference>
<protein>
    <submittedName>
        <fullName evidence="10">EamA family transporter RarD</fullName>
    </submittedName>
</protein>
<feature type="transmembrane region" description="Helical" evidence="8">
    <location>
        <begin position="45"/>
        <end position="65"/>
    </location>
</feature>
<dbReference type="PANTHER" id="PTHR22911">
    <property type="entry name" value="ACYL-MALONYL CONDENSING ENZYME-RELATED"/>
    <property type="match status" value="1"/>
</dbReference>
<feature type="transmembrane region" description="Helical" evidence="8">
    <location>
        <begin position="77"/>
        <end position="99"/>
    </location>
</feature>
<dbReference type="SUPFAM" id="SSF103481">
    <property type="entry name" value="Multidrug resistance efflux transporter EmrE"/>
    <property type="match status" value="2"/>
</dbReference>
<dbReference type="InterPro" id="IPR000620">
    <property type="entry name" value="EamA_dom"/>
</dbReference>
<keyword evidence="4" id="KW-1003">Cell membrane</keyword>
<comment type="similarity">
    <text evidence="2">Belongs to the EamA transporter family.</text>
</comment>
<evidence type="ECO:0000256" key="8">
    <source>
        <dbReference type="SAM" id="Phobius"/>
    </source>
</evidence>
<feature type="transmembrane region" description="Helical" evidence="8">
    <location>
        <begin position="132"/>
        <end position="149"/>
    </location>
</feature>
<keyword evidence="11" id="KW-1185">Reference proteome</keyword>
<gene>
    <name evidence="10" type="primary">rarD</name>
    <name evidence="10" type="ORF">F0M18_01665</name>
</gene>
<keyword evidence="7 8" id="KW-0472">Membrane</keyword>
<name>A0A5B0X478_9GAMM</name>
<dbReference type="PANTHER" id="PTHR22911:SF137">
    <property type="entry name" value="SOLUTE CARRIER FAMILY 35 MEMBER G2-RELATED"/>
    <property type="match status" value="1"/>
</dbReference>
<feature type="domain" description="EamA" evidence="9">
    <location>
        <begin position="13"/>
        <end position="147"/>
    </location>
</feature>
<dbReference type="InterPro" id="IPR037185">
    <property type="entry name" value="EmrE-like"/>
</dbReference>
<dbReference type="AlphaFoldDB" id="A0A5B0X478"/>
<dbReference type="Pfam" id="PF00892">
    <property type="entry name" value="EamA"/>
    <property type="match status" value="1"/>
</dbReference>
<dbReference type="Proteomes" id="UP000323708">
    <property type="component" value="Unassembled WGS sequence"/>
</dbReference>
<evidence type="ECO:0000313" key="10">
    <source>
        <dbReference type="EMBL" id="KAA1194170.1"/>
    </source>
</evidence>
<feature type="transmembrane region" description="Helical" evidence="8">
    <location>
        <begin position="269"/>
        <end position="290"/>
    </location>
</feature>
<evidence type="ECO:0000313" key="11">
    <source>
        <dbReference type="Proteomes" id="UP000323708"/>
    </source>
</evidence>
<evidence type="ECO:0000256" key="7">
    <source>
        <dbReference type="ARBA" id="ARBA00023136"/>
    </source>
</evidence>
<organism evidence="10 11">
    <name type="scientific">Pseudohalioglobus sediminis</name>
    <dbReference type="NCBI Taxonomy" id="2606449"/>
    <lineage>
        <taxon>Bacteria</taxon>
        <taxon>Pseudomonadati</taxon>
        <taxon>Pseudomonadota</taxon>
        <taxon>Gammaproteobacteria</taxon>
        <taxon>Cellvibrionales</taxon>
        <taxon>Halieaceae</taxon>
        <taxon>Pseudohalioglobus</taxon>
    </lineage>
</organism>
<feature type="transmembrane region" description="Helical" evidence="8">
    <location>
        <begin position="14"/>
        <end position="33"/>
    </location>
</feature>
<evidence type="ECO:0000256" key="6">
    <source>
        <dbReference type="ARBA" id="ARBA00022989"/>
    </source>
</evidence>
<keyword evidence="3" id="KW-0813">Transport</keyword>
<dbReference type="GO" id="GO:0005886">
    <property type="term" value="C:plasma membrane"/>
    <property type="evidence" value="ECO:0007669"/>
    <property type="project" value="UniProtKB-SubCell"/>
</dbReference>
<feature type="transmembrane region" description="Helical" evidence="8">
    <location>
        <begin position="213"/>
        <end position="234"/>
    </location>
</feature>
<reference evidence="10 11" key="1">
    <citation type="submission" date="2019-09" db="EMBL/GenBank/DDBJ databases">
        <authorList>
            <person name="Chen X.-Y."/>
        </authorList>
    </citation>
    <scope>NUCLEOTIDE SEQUENCE [LARGE SCALE GENOMIC DNA]</scope>
    <source>
        <strain evidence="10 11">NY5</strain>
    </source>
</reference>
<feature type="transmembrane region" description="Helical" evidence="8">
    <location>
        <begin position="241"/>
        <end position="263"/>
    </location>
</feature>
<evidence type="ECO:0000256" key="4">
    <source>
        <dbReference type="ARBA" id="ARBA00022475"/>
    </source>
</evidence>
<evidence type="ECO:0000256" key="3">
    <source>
        <dbReference type="ARBA" id="ARBA00022448"/>
    </source>
</evidence>
<accession>A0A5B0X478</accession>
<comment type="subcellular location">
    <subcellularLocation>
        <location evidence="1">Cell membrane</location>
        <topology evidence="1">Multi-pass membrane protein</topology>
    </subcellularLocation>
</comment>
<sequence length="322" mass="34519">MSAPALSTGDARRGLLLGVVSYLIWGFAALYWVHAEPVPAQDILAHRALWSVPFVLLCLLLLGRLRGALAILRQPRTLGIMFLSATLIGANWLIFLWAITHQQASAAALGYFLLPLVNVAIGLTLFGESIGLAQKTGVAFAVAALLLQVLYFGGLPLIALGLSLSFGLYGAIRKKVAVDSLEGLFVETMLMAPFALAWVLYRDGAGLGQYGLGVDLVLLGAGAFTAIPLMAYVAASRLLPLTALGLVFYIGPTAQLLVAVLAFNEPFSGVQAAAFALVWVGLVVVTVDNFRRSRNLRRLQAASEWPCRRYLRPVDQAMENAL</sequence>